<keyword evidence="5" id="KW-0460">Magnesium</keyword>
<keyword evidence="6" id="KW-0436">Ligase</keyword>
<dbReference type="PIRSF" id="PIRSF006806">
    <property type="entry name" value="FTHF_cligase"/>
    <property type="match status" value="1"/>
</dbReference>
<dbReference type="InterPro" id="IPR002698">
    <property type="entry name" value="FTHF_cligase"/>
</dbReference>
<evidence type="ECO:0000313" key="7">
    <source>
        <dbReference type="Proteomes" id="UP000021369"/>
    </source>
</evidence>
<dbReference type="SUPFAM" id="SSF100950">
    <property type="entry name" value="NagB/RpiA/CoA transferase-like"/>
    <property type="match status" value="1"/>
</dbReference>
<organism evidence="6 7">
    <name type="scientific">Ruminococcus albus SY3</name>
    <dbReference type="NCBI Taxonomy" id="1341156"/>
    <lineage>
        <taxon>Bacteria</taxon>
        <taxon>Bacillati</taxon>
        <taxon>Bacillota</taxon>
        <taxon>Clostridia</taxon>
        <taxon>Eubacteriales</taxon>
        <taxon>Oscillospiraceae</taxon>
        <taxon>Ruminococcus</taxon>
    </lineage>
</organism>
<sequence length="196" mass="22001">MTKQELRKHFKAIRLARDPHEKRAADSAVCTAFTESDVYKNSRDILIYVSGDIEIGTIGIIEKVLSDINNCADKRLLCPRCVSGTNEMHFYRINSLDDLESGHFGILEPSSECERIDEYVKALCVVPALSFDSKGYRLGFGKGFYDRFLTDFKGITVGLCCESCLTEDKLPCDEHDVSVDMIITEKSLIKISADNI</sequence>
<feature type="binding site" evidence="4">
    <location>
        <begin position="137"/>
        <end position="145"/>
    </location>
    <ligand>
        <name>ATP</name>
        <dbReference type="ChEBI" id="CHEBI:30616"/>
    </ligand>
</feature>
<comment type="cofactor">
    <cofactor evidence="5">
        <name>Mg(2+)</name>
        <dbReference type="ChEBI" id="CHEBI:18420"/>
    </cofactor>
</comment>
<evidence type="ECO:0000256" key="4">
    <source>
        <dbReference type="PIRSR" id="PIRSR006806-1"/>
    </source>
</evidence>
<dbReference type="PANTHER" id="PTHR23407">
    <property type="entry name" value="ATPASE INHIBITOR/5-FORMYLTETRAHYDROFOLATE CYCLO-LIGASE"/>
    <property type="match status" value="1"/>
</dbReference>
<dbReference type="GO" id="GO:0035999">
    <property type="term" value="P:tetrahydrofolate interconversion"/>
    <property type="evidence" value="ECO:0007669"/>
    <property type="project" value="TreeGrafter"/>
</dbReference>
<dbReference type="Pfam" id="PF01812">
    <property type="entry name" value="5-FTHF_cyc-lig"/>
    <property type="match status" value="1"/>
</dbReference>
<dbReference type="GO" id="GO:0009396">
    <property type="term" value="P:folic acid-containing compound biosynthetic process"/>
    <property type="evidence" value="ECO:0007669"/>
    <property type="project" value="TreeGrafter"/>
</dbReference>
<dbReference type="InterPro" id="IPR037171">
    <property type="entry name" value="NagB/RpiA_transferase-like"/>
</dbReference>
<reference evidence="6 7" key="1">
    <citation type="submission" date="2013-06" db="EMBL/GenBank/DDBJ databases">
        <title>Rumen cellulosomics: divergent fiber-degrading strategies revealed by comparative genome-wide analysis of six Ruminococcal strains.</title>
        <authorList>
            <person name="Dassa B."/>
            <person name="Borovok I."/>
            <person name="Lamed R."/>
            <person name="Flint H."/>
            <person name="Yeoman C.J."/>
            <person name="White B."/>
            <person name="Bayer E.A."/>
        </authorList>
    </citation>
    <scope>NUCLEOTIDE SEQUENCE [LARGE SCALE GENOMIC DNA]</scope>
    <source>
        <strain evidence="6 7">SY3</strain>
    </source>
</reference>
<protein>
    <recommendedName>
        <fullName evidence="5">5-formyltetrahydrofolate cyclo-ligase</fullName>
        <ecNumber evidence="5">6.3.3.2</ecNumber>
    </recommendedName>
</protein>
<feature type="binding site" evidence="4">
    <location>
        <position position="54"/>
    </location>
    <ligand>
        <name>substrate</name>
    </ligand>
</feature>
<dbReference type="GO" id="GO:0030272">
    <property type="term" value="F:5-formyltetrahydrofolate cyclo-ligase activity"/>
    <property type="evidence" value="ECO:0007669"/>
    <property type="project" value="UniProtKB-EC"/>
</dbReference>
<gene>
    <name evidence="6" type="ORF">RASY3_15835</name>
</gene>
<comment type="caution">
    <text evidence="6">The sequence shown here is derived from an EMBL/GenBank/DDBJ whole genome shotgun (WGS) entry which is preliminary data.</text>
</comment>
<keyword evidence="7" id="KW-1185">Reference proteome</keyword>
<dbReference type="GO" id="GO:0046872">
    <property type="term" value="F:metal ion binding"/>
    <property type="evidence" value="ECO:0007669"/>
    <property type="project" value="UniProtKB-KW"/>
</dbReference>
<dbReference type="PANTHER" id="PTHR23407:SF1">
    <property type="entry name" value="5-FORMYLTETRAHYDROFOLATE CYCLO-LIGASE"/>
    <property type="match status" value="1"/>
</dbReference>
<dbReference type="EMBL" id="JEOB01000004">
    <property type="protein sequence ID" value="EXM37795.1"/>
    <property type="molecule type" value="Genomic_DNA"/>
</dbReference>
<feature type="binding site" evidence="4">
    <location>
        <position position="49"/>
    </location>
    <ligand>
        <name>substrate</name>
    </ligand>
</feature>
<comment type="similarity">
    <text evidence="1 5">Belongs to the 5-formyltetrahydrofolate cyclo-ligase family.</text>
</comment>
<evidence type="ECO:0000256" key="5">
    <source>
        <dbReference type="RuleBase" id="RU361279"/>
    </source>
</evidence>
<evidence type="ECO:0000313" key="6">
    <source>
        <dbReference type="EMBL" id="EXM37795.1"/>
    </source>
</evidence>
<keyword evidence="5" id="KW-0479">Metal-binding</keyword>
<proteinExistence type="inferred from homology"/>
<evidence type="ECO:0000256" key="1">
    <source>
        <dbReference type="ARBA" id="ARBA00010638"/>
    </source>
</evidence>
<keyword evidence="2 4" id="KW-0547">Nucleotide-binding</keyword>
<dbReference type="GO" id="GO:0005524">
    <property type="term" value="F:ATP binding"/>
    <property type="evidence" value="ECO:0007669"/>
    <property type="project" value="UniProtKB-KW"/>
</dbReference>
<dbReference type="PATRIC" id="fig|1341156.4.peg.2766"/>
<accession>A0A011WL73</accession>
<feature type="binding site" evidence="4">
    <location>
        <begin position="3"/>
        <end position="7"/>
    </location>
    <ligand>
        <name>ATP</name>
        <dbReference type="ChEBI" id="CHEBI:30616"/>
    </ligand>
</feature>
<name>A0A011WL73_RUMAL</name>
<dbReference type="InterPro" id="IPR024185">
    <property type="entry name" value="FTHF_cligase-like_sf"/>
</dbReference>
<evidence type="ECO:0000256" key="3">
    <source>
        <dbReference type="ARBA" id="ARBA00022840"/>
    </source>
</evidence>
<dbReference type="NCBIfam" id="TIGR02727">
    <property type="entry name" value="MTHFS_bact"/>
    <property type="match status" value="1"/>
</dbReference>
<dbReference type="EC" id="6.3.3.2" evidence="5"/>
<evidence type="ECO:0000256" key="2">
    <source>
        <dbReference type="ARBA" id="ARBA00022741"/>
    </source>
</evidence>
<dbReference type="Gene3D" id="3.40.50.10420">
    <property type="entry name" value="NagB/RpiA/CoA transferase-like"/>
    <property type="match status" value="1"/>
</dbReference>
<dbReference type="Proteomes" id="UP000021369">
    <property type="component" value="Unassembled WGS sequence"/>
</dbReference>
<keyword evidence="3 4" id="KW-0067">ATP-binding</keyword>
<comment type="catalytic activity">
    <reaction evidence="5">
        <text>(6S)-5-formyl-5,6,7,8-tetrahydrofolate + ATP = (6R)-5,10-methenyltetrahydrofolate + ADP + phosphate</text>
        <dbReference type="Rhea" id="RHEA:10488"/>
        <dbReference type="ChEBI" id="CHEBI:30616"/>
        <dbReference type="ChEBI" id="CHEBI:43474"/>
        <dbReference type="ChEBI" id="CHEBI:57455"/>
        <dbReference type="ChEBI" id="CHEBI:57457"/>
        <dbReference type="ChEBI" id="CHEBI:456216"/>
        <dbReference type="EC" id="6.3.3.2"/>
    </reaction>
</comment>
<dbReference type="AlphaFoldDB" id="A0A011WL73"/>